<accession>A5C1L2</accession>
<evidence type="ECO:0000313" key="1">
    <source>
        <dbReference type="EMBL" id="CAN68539.1"/>
    </source>
</evidence>
<sequence>MIQRQPIGYRLETKASIARESVQNVGVTEEAAVGVVGVEEGDAEAGEGKKFGEFEHGIDMALNGKREDKDMGRDRPMFHVEFW</sequence>
<organism evidence="1">
    <name type="scientific">Vitis vinifera</name>
    <name type="common">Grape</name>
    <dbReference type="NCBI Taxonomy" id="29760"/>
    <lineage>
        <taxon>Eukaryota</taxon>
        <taxon>Viridiplantae</taxon>
        <taxon>Streptophyta</taxon>
        <taxon>Embryophyta</taxon>
        <taxon>Tracheophyta</taxon>
        <taxon>Spermatophyta</taxon>
        <taxon>Magnoliopsida</taxon>
        <taxon>eudicotyledons</taxon>
        <taxon>Gunneridae</taxon>
        <taxon>Pentapetalae</taxon>
        <taxon>rosids</taxon>
        <taxon>Vitales</taxon>
        <taxon>Vitaceae</taxon>
        <taxon>Viteae</taxon>
        <taxon>Vitis</taxon>
    </lineage>
</organism>
<gene>
    <name evidence="1" type="ORF">VITISV_039647</name>
</gene>
<protein>
    <submittedName>
        <fullName evidence="1">Uncharacterized protein</fullName>
    </submittedName>
</protein>
<name>A5C1L2_VITVI</name>
<dbReference type="EMBL" id="AM478886">
    <property type="protein sequence ID" value="CAN68539.1"/>
    <property type="molecule type" value="Genomic_DNA"/>
</dbReference>
<proteinExistence type="predicted"/>
<reference evidence="1" key="1">
    <citation type="journal article" date="2007" name="PLoS ONE">
        <title>The first genome sequence of an elite grapevine cultivar (Pinot noir Vitis vinifera L.): coping with a highly heterozygous genome.</title>
        <authorList>
            <person name="Velasco R."/>
            <person name="Zharkikh A."/>
            <person name="Troggio M."/>
            <person name="Cartwright D.A."/>
            <person name="Cestaro A."/>
            <person name="Pruss D."/>
            <person name="Pindo M."/>
            <person name="FitzGerald L.M."/>
            <person name="Vezzulli S."/>
            <person name="Reid J."/>
            <person name="Malacarne G."/>
            <person name="Iliev D."/>
            <person name="Coppola G."/>
            <person name="Wardell B."/>
            <person name="Micheletti D."/>
            <person name="Macalma T."/>
            <person name="Facci M."/>
            <person name="Mitchell J.T."/>
            <person name="Perazzolli M."/>
            <person name="Eldredge G."/>
            <person name="Gatto P."/>
            <person name="Oyzerski R."/>
            <person name="Moretto M."/>
            <person name="Gutin N."/>
            <person name="Stefanini M."/>
            <person name="Chen Y."/>
            <person name="Segala C."/>
            <person name="Davenport C."/>
            <person name="Dematte L."/>
            <person name="Mraz A."/>
            <person name="Battilana J."/>
            <person name="Stormo K."/>
            <person name="Costa F."/>
            <person name="Tao Q."/>
            <person name="Si-Ammour A."/>
            <person name="Harkins T."/>
            <person name="Lackey A."/>
            <person name="Perbost C."/>
            <person name="Taillon B."/>
            <person name="Stella A."/>
            <person name="Solovyev V."/>
            <person name="Fawcett J.A."/>
            <person name="Sterck L."/>
            <person name="Vandepoele K."/>
            <person name="Grando S.M."/>
            <person name="Toppo S."/>
            <person name="Moser C."/>
            <person name="Lanchbury J."/>
            <person name="Bogden R."/>
            <person name="Skolnick M."/>
            <person name="Sgaramella V."/>
            <person name="Bhatnagar S.K."/>
            <person name="Fontana P."/>
            <person name="Gutin A."/>
            <person name="Van de Peer Y."/>
            <person name="Salamini F."/>
            <person name="Viola R."/>
        </authorList>
    </citation>
    <scope>NUCLEOTIDE SEQUENCE</scope>
</reference>
<dbReference type="AlphaFoldDB" id="A5C1L2"/>